<name>A0A6M3YSA2_9VIRU</name>
<feature type="region of interest" description="Disordered" evidence="3">
    <location>
        <begin position="439"/>
        <end position="466"/>
    </location>
</feature>
<evidence type="ECO:0000313" key="4">
    <source>
        <dbReference type="EMBL" id="QJI53814.1"/>
    </source>
</evidence>
<keyword evidence="2" id="KW-0378">Hydrolase</keyword>
<dbReference type="SUPFAM" id="SSF50494">
    <property type="entry name" value="Trypsin-like serine proteases"/>
    <property type="match status" value="1"/>
</dbReference>
<dbReference type="EMBL" id="MT138166">
    <property type="protein sequence ID" value="QJI53814.1"/>
    <property type="molecule type" value="Genomic_RNA"/>
</dbReference>
<evidence type="ECO:0000256" key="1">
    <source>
        <dbReference type="ARBA" id="ARBA00022670"/>
    </source>
</evidence>
<reference evidence="4" key="1">
    <citation type="submission" date="2020-01" db="EMBL/GenBank/DDBJ databases">
        <title>Viral genomes from wild and zoo birds in China.</title>
        <authorList>
            <person name="Lu J."/>
            <person name="Shan T."/>
            <person name="Yang S."/>
            <person name="Zhang W."/>
        </authorList>
    </citation>
    <scope>NUCLEOTIDE SEQUENCE</scope>
    <source>
        <strain evidence="4">Bsk136shi18</strain>
    </source>
</reference>
<organism evidence="4">
    <name type="scientific">Solemoviridae sp</name>
    <dbReference type="NCBI Taxonomy" id="2715208"/>
    <lineage>
        <taxon>Viruses</taxon>
        <taxon>Riboviria</taxon>
        <taxon>Orthornavirae</taxon>
        <taxon>Pisuviricota</taxon>
        <taxon>Pisoniviricetes</taxon>
        <taxon>Sobelivirales</taxon>
        <taxon>Solemoviridae</taxon>
    </lineage>
</organism>
<dbReference type="GO" id="GO:0006508">
    <property type="term" value="P:proteolysis"/>
    <property type="evidence" value="ECO:0007669"/>
    <property type="project" value="UniProtKB-KW"/>
</dbReference>
<protein>
    <submittedName>
        <fullName evidence="4">Uncharacterized protein</fullName>
    </submittedName>
</protein>
<feature type="compositionally biased region" description="Low complexity" evidence="3">
    <location>
        <begin position="442"/>
        <end position="459"/>
    </location>
</feature>
<dbReference type="GO" id="GO:0008233">
    <property type="term" value="F:peptidase activity"/>
    <property type="evidence" value="ECO:0007669"/>
    <property type="project" value="UniProtKB-KW"/>
</dbReference>
<accession>A0A6M3YSA2</accession>
<dbReference type="InterPro" id="IPR009003">
    <property type="entry name" value="Peptidase_S1_PA"/>
</dbReference>
<sequence length="466" mass="51390">MVDCLDEFASALALSRHMVKTDGGWDLSNLVWKGVSSMAKLGSWRPELPQVDLGLTRLEVSLIGAGLCYGAYKVHSSQVLSKLDWHKLKLKLGYKPKIVPKPQNCIETTMHLECLRPGSLEVDLIAPKCQCIVGDMVDGKFEVHGSAVLMGRVNYWYLVMPEHVWVATKTTWARGRQHQVDLSYKKDTEDVLELVTDLLAIRITDKEMSTIGISSASIMQYLPEGGVEAKVVGCYGRGTIGALKHDASVFGRVTYAGSTQSGYSGAAYTVNGQIVGVHSYGSKTINGGWNGSFAWMILNHKIRGLEGTSMEKFETWEWLQNSLKGKRRIRVDQSWMDLDEVRIQVDGRYAIVDRGSMAQAFGHDWRDSIDRSGSLEFANALGYEDREPIMESGELKNSTCPGGSSLSTEARELANHVAQESIQELLKLSKAQLQQVKAVAKSQPSPVPSSSTQESRLSSLVRNSTV</sequence>
<keyword evidence="1" id="KW-0645">Protease</keyword>
<proteinExistence type="predicted"/>
<evidence type="ECO:0000256" key="3">
    <source>
        <dbReference type="SAM" id="MobiDB-lite"/>
    </source>
</evidence>
<evidence type="ECO:0000256" key="2">
    <source>
        <dbReference type="ARBA" id="ARBA00022801"/>
    </source>
</evidence>